<dbReference type="Proteomes" id="UP001432322">
    <property type="component" value="Unassembled WGS sequence"/>
</dbReference>
<proteinExistence type="predicted"/>
<dbReference type="InterPro" id="IPR013087">
    <property type="entry name" value="Znf_C2H2_type"/>
</dbReference>
<dbReference type="AlphaFoldDB" id="A0AAV5V173"/>
<reference evidence="3" key="1">
    <citation type="submission" date="2023-10" db="EMBL/GenBank/DDBJ databases">
        <title>Genome assembly of Pristionchus species.</title>
        <authorList>
            <person name="Yoshida K."/>
            <person name="Sommer R.J."/>
        </authorList>
    </citation>
    <scope>NUCLEOTIDE SEQUENCE</scope>
    <source>
        <strain evidence="3">RS5133</strain>
    </source>
</reference>
<feature type="domain" description="C2H2-type" evidence="2">
    <location>
        <begin position="96"/>
        <end position="121"/>
    </location>
</feature>
<comment type="caution">
    <text evidence="3">The sequence shown here is derived from an EMBL/GenBank/DDBJ whole genome shotgun (WGS) entry which is preliminary data.</text>
</comment>
<feature type="domain" description="C2H2-type" evidence="2">
    <location>
        <begin position="134"/>
        <end position="157"/>
    </location>
</feature>
<feature type="region of interest" description="Disordered" evidence="1">
    <location>
        <begin position="1"/>
        <end position="24"/>
    </location>
</feature>
<keyword evidence="4" id="KW-1185">Reference proteome</keyword>
<evidence type="ECO:0000259" key="2">
    <source>
        <dbReference type="SMART" id="SM00355"/>
    </source>
</evidence>
<gene>
    <name evidence="3" type="ORF">PFISCL1PPCAC_4411</name>
</gene>
<feature type="non-terminal residue" evidence="3">
    <location>
        <position position="219"/>
    </location>
</feature>
<feature type="compositionally biased region" description="Polar residues" evidence="1">
    <location>
        <begin position="1"/>
        <end position="11"/>
    </location>
</feature>
<organism evidence="3 4">
    <name type="scientific">Pristionchus fissidentatus</name>
    <dbReference type="NCBI Taxonomy" id="1538716"/>
    <lineage>
        <taxon>Eukaryota</taxon>
        <taxon>Metazoa</taxon>
        <taxon>Ecdysozoa</taxon>
        <taxon>Nematoda</taxon>
        <taxon>Chromadorea</taxon>
        <taxon>Rhabditida</taxon>
        <taxon>Rhabditina</taxon>
        <taxon>Diplogasteromorpha</taxon>
        <taxon>Diplogasteroidea</taxon>
        <taxon>Neodiplogasteridae</taxon>
        <taxon>Pristionchus</taxon>
    </lineage>
</organism>
<accession>A0AAV5V173</accession>
<evidence type="ECO:0000313" key="4">
    <source>
        <dbReference type="Proteomes" id="UP001432322"/>
    </source>
</evidence>
<name>A0AAV5V173_9BILA</name>
<feature type="non-terminal residue" evidence="3">
    <location>
        <position position="1"/>
    </location>
</feature>
<evidence type="ECO:0000256" key="1">
    <source>
        <dbReference type="SAM" id="MobiDB-lite"/>
    </source>
</evidence>
<protein>
    <recommendedName>
        <fullName evidence="2">C2H2-type domain-containing protein</fullName>
    </recommendedName>
</protein>
<dbReference type="EMBL" id="BTSY01000002">
    <property type="protein sequence ID" value="GMT13114.1"/>
    <property type="molecule type" value="Genomic_DNA"/>
</dbReference>
<dbReference type="SMART" id="SM00355">
    <property type="entry name" value="ZnF_C2H2"/>
    <property type="match status" value="3"/>
</dbReference>
<evidence type="ECO:0000313" key="3">
    <source>
        <dbReference type="EMBL" id="GMT13114.1"/>
    </source>
</evidence>
<feature type="domain" description="C2H2-type" evidence="2">
    <location>
        <begin position="65"/>
        <end position="88"/>
    </location>
</feature>
<sequence>GDARNTVSSSDPKSEIKSEEENEDANCELVLETCPMSAESKKRVEVKENIKRINKKDSPKPRPKIRCKFCRSRREEGAQMAQHVSAKHANYPQPEKTCRDIMCDYRTNDVQAMADHIKLPHAVSLFNSRFPKYTRCPYCALYIWNLAQFKAHIADKHKHGMGSEIPFIICAACSFKCARVFEMVQHWNEQSGRCELGMTFDYEKLKEFPCADEKLSVRP</sequence>